<gene>
    <name evidence="2" type="ORF">Cantr_07286</name>
</gene>
<dbReference type="Proteomes" id="UP000253472">
    <property type="component" value="Unassembled WGS sequence"/>
</dbReference>
<organism evidence="2 3">
    <name type="scientific">Candida viswanathii</name>
    <dbReference type="NCBI Taxonomy" id="5486"/>
    <lineage>
        <taxon>Eukaryota</taxon>
        <taxon>Fungi</taxon>
        <taxon>Dikarya</taxon>
        <taxon>Ascomycota</taxon>
        <taxon>Saccharomycotina</taxon>
        <taxon>Pichiomycetes</taxon>
        <taxon>Debaryomycetaceae</taxon>
        <taxon>Candida/Lodderomyces clade</taxon>
        <taxon>Candida</taxon>
    </lineage>
</organism>
<evidence type="ECO:0000313" key="2">
    <source>
        <dbReference type="EMBL" id="RCK59347.1"/>
    </source>
</evidence>
<comment type="caution">
    <text evidence="2">The sequence shown here is derived from an EMBL/GenBank/DDBJ whole genome shotgun (WGS) entry which is preliminary data.</text>
</comment>
<accession>A0A367Y0G5</accession>
<keyword evidence="3" id="KW-1185">Reference proteome</keyword>
<feature type="region of interest" description="Disordered" evidence="1">
    <location>
        <begin position="1"/>
        <end position="77"/>
    </location>
</feature>
<evidence type="ECO:0000256" key="1">
    <source>
        <dbReference type="SAM" id="MobiDB-lite"/>
    </source>
</evidence>
<feature type="compositionally biased region" description="Acidic residues" evidence="1">
    <location>
        <begin position="12"/>
        <end position="27"/>
    </location>
</feature>
<sequence>MTTPSTDHATPIDDEAEVATDVEEDNNDCISTRRKCKASMKIPSRRKPPRKPYGGHITTQQFQTRGGRAGITATETPAPKVVRHITTKRIGKLTGDGEGKSGVRRDGCVVRNCREP</sequence>
<dbReference type="EMBL" id="QLNQ01000027">
    <property type="protein sequence ID" value="RCK59347.1"/>
    <property type="molecule type" value="Genomic_DNA"/>
</dbReference>
<evidence type="ECO:0000313" key="3">
    <source>
        <dbReference type="Proteomes" id="UP000253472"/>
    </source>
</evidence>
<protein>
    <submittedName>
        <fullName evidence="2">Uncharacterized protein</fullName>
    </submittedName>
</protein>
<name>A0A367Y0G5_9ASCO</name>
<reference evidence="2 3" key="1">
    <citation type="submission" date="2018-06" db="EMBL/GenBank/DDBJ databases">
        <title>Whole genome sequencing of Candida tropicalis (genome annotated by CSBL at Korea University).</title>
        <authorList>
            <person name="Ahn J."/>
        </authorList>
    </citation>
    <scope>NUCLEOTIDE SEQUENCE [LARGE SCALE GENOMIC DNA]</scope>
    <source>
        <strain evidence="2 3">ATCC 20962</strain>
    </source>
</reference>
<dbReference type="AlphaFoldDB" id="A0A367Y0G5"/>
<proteinExistence type="predicted"/>
<feature type="compositionally biased region" description="Basic residues" evidence="1">
    <location>
        <begin position="32"/>
        <end position="50"/>
    </location>
</feature>